<dbReference type="GO" id="GO:0005634">
    <property type="term" value="C:nucleus"/>
    <property type="evidence" value="ECO:0007669"/>
    <property type="project" value="UniProtKB-SubCell"/>
</dbReference>
<dbReference type="GO" id="GO:0005524">
    <property type="term" value="F:ATP binding"/>
    <property type="evidence" value="ECO:0007669"/>
    <property type="project" value="UniProtKB-UniRule"/>
</dbReference>
<accession>A0A9P7FRI8</accession>
<dbReference type="EC" id="2.7.1.15" evidence="9"/>
<evidence type="ECO:0000256" key="3">
    <source>
        <dbReference type="ARBA" id="ARBA00022741"/>
    </source>
</evidence>
<dbReference type="PRINTS" id="PR00990">
    <property type="entry name" value="RIBOKINASE"/>
</dbReference>
<dbReference type="AlphaFoldDB" id="A0A9P7FRI8"/>
<sequence length="351" mass="38210">MSKPTSRCAVRGSINTDEYFYVKSSVRTGETISSHRYERRVGGKGANQAIAIVKAGGVADFYGTIGADGLWVKKVVSEHGLDDSKIIVSDVPTGRAIIQIANNGENCIILFPGANHSKMHEEGWASRGPENKFPECSHILLQNEIHFESTLYALNNSRNATTIYNPSPMPSVDEIRGFPWNKVDWLIVNEGEAEDLYNALHEANSVRIAGSSPPEISRSHHELLVLLSAQPAFLTTNIICTLGKDGVLAFIPAFHRPKTAHETPSFMQLPAATLQGDVRDTTGAGDCFAGYFVQGLMEFGPHAKVGREISEQDLARILKTCVQAAGMCVERQGTIDSIPTRAEVDARMADT</sequence>
<feature type="binding site" evidence="9">
    <location>
        <begin position="15"/>
        <end position="17"/>
    </location>
    <ligand>
        <name>substrate</name>
    </ligand>
</feature>
<keyword evidence="6 9" id="KW-0460">Magnesium</keyword>
<feature type="active site" description="Proton acceptor" evidence="9">
    <location>
        <position position="286"/>
    </location>
</feature>
<feature type="binding site" evidence="9">
    <location>
        <position position="189"/>
    </location>
    <ligand>
        <name>ATP</name>
        <dbReference type="ChEBI" id="CHEBI:30616"/>
    </ligand>
</feature>
<comment type="activity regulation">
    <text evidence="9">Activated by a monovalent cation that binds near, but not in, the active site. The most likely occupant of the site in vivo is potassium. Ion binding induces a conformational change that may alter substrate affinity.</text>
</comment>
<comment type="subcellular location">
    <subcellularLocation>
        <location evidence="9">Cytoplasm</location>
    </subcellularLocation>
    <subcellularLocation>
        <location evidence="9">Nucleus</location>
    </subcellularLocation>
</comment>
<dbReference type="Proteomes" id="UP000717328">
    <property type="component" value="Unassembled WGS sequence"/>
</dbReference>
<reference evidence="11" key="2">
    <citation type="submission" date="2021-10" db="EMBL/GenBank/DDBJ databases">
        <title>Phylogenomics reveals ancestral predisposition of the termite-cultivated fungus Termitomyces towards a domesticated lifestyle.</title>
        <authorList>
            <person name="Auxier B."/>
            <person name="Grum-Grzhimaylo A."/>
            <person name="Cardenas M.E."/>
            <person name="Lodge J.D."/>
            <person name="Laessoe T."/>
            <person name="Pedersen O."/>
            <person name="Smith M.E."/>
            <person name="Kuyper T.W."/>
            <person name="Franco-Molano E.A."/>
            <person name="Baroni T.J."/>
            <person name="Aanen D.K."/>
        </authorList>
    </citation>
    <scope>NUCLEOTIDE SEQUENCE</scope>
    <source>
        <strain evidence="11">D49</strain>
    </source>
</reference>
<reference evidence="11" key="1">
    <citation type="submission" date="2021-02" db="EMBL/GenBank/DDBJ databases">
        <authorList>
            <person name="Nieuwenhuis M."/>
            <person name="Van De Peppel L.J.J."/>
        </authorList>
    </citation>
    <scope>NUCLEOTIDE SEQUENCE</scope>
    <source>
        <strain evidence="11">D49</strain>
    </source>
</reference>
<gene>
    <name evidence="11" type="ORF">H0H81_006641</name>
</gene>
<evidence type="ECO:0000313" key="11">
    <source>
        <dbReference type="EMBL" id="KAG5636848.1"/>
    </source>
</evidence>
<proteinExistence type="inferred from homology"/>
<dbReference type="GO" id="GO:0005737">
    <property type="term" value="C:cytoplasm"/>
    <property type="evidence" value="ECO:0007669"/>
    <property type="project" value="UniProtKB-SubCell"/>
</dbReference>
<evidence type="ECO:0000256" key="6">
    <source>
        <dbReference type="ARBA" id="ARBA00022842"/>
    </source>
</evidence>
<name>A0A9P7FRI8_9AGAR</name>
<comment type="catalytic activity">
    <reaction evidence="9">
        <text>D-ribose + ATP = D-ribose 5-phosphate + ADP + H(+)</text>
        <dbReference type="Rhea" id="RHEA:13697"/>
        <dbReference type="ChEBI" id="CHEBI:15378"/>
        <dbReference type="ChEBI" id="CHEBI:30616"/>
        <dbReference type="ChEBI" id="CHEBI:47013"/>
        <dbReference type="ChEBI" id="CHEBI:78346"/>
        <dbReference type="ChEBI" id="CHEBI:456216"/>
        <dbReference type="EC" id="2.7.1.15"/>
    </reaction>
</comment>
<feature type="domain" description="Carbohydrate kinase PfkB" evidence="10">
    <location>
        <begin position="7"/>
        <end position="341"/>
    </location>
</feature>
<evidence type="ECO:0000256" key="8">
    <source>
        <dbReference type="ARBA" id="ARBA00023277"/>
    </source>
</evidence>
<feature type="binding site" evidence="9">
    <location>
        <position position="280"/>
    </location>
    <ligand>
        <name>K(+)</name>
        <dbReference type="ChEBI" id="CHEBI:29103"/>
    </ligand>
</feature>
<evidence type="ECO:0000313" key="12">
    <source>
        <dbReference type="Proteomes" id="UP000717328"/>
    </source>
</evidence>
<feature type="binding site" evidence="9">
    <location>
        <begin position="241"/>
        <end position="246"/>
    </location>
    <ligand>
        <name>ATP</name>
        <dbReference type="ChEBI" id="CHEBI:30616"/>
    </ligand>
</feature>
<evidence type="ECO:0000256" key="5">
    <source>
        <dbReference type="ARBA" id="ARBA00022840"/>
    </source>
</evidence>
<dbReference type="Pfam" id="PF00294">
    <property type="entry name" value="PfkB"/>
    <property type="match status" value="1"/>
</dbReference>
<feature type="binding site" evidence="9">
    <location>
        <begin position="285"/>
        <end position="286"/>
    </location>
    <ligand>
        <name>ATP</name>
        <dbReference type="ChEBI" id="CHEBI:30616"/>
    </ligand>
</feature>
<dbReference type="EMBL" id="JABCKI010005886">
    <property type="protein sequence ID" value="KAG5636848.1"/>
    <property type="molecule type" value="Genomic_DNA"/>
</dbReference>
<keyword evidence="3 9" id="KW-0547">Nucleotide-binding</keyword>
<dbReference type="CDD" id="cd01174">
    <property type="entry name" value="ribokinase"/>
    <property type="match status" value="1"/>
</dbReference>
<evidence type="ECO:0000256" key="7">
    <source>
        <dbReference type="ARBA" id="ARBA00022958"/>
    </source>
</evidence>
<keyword evidence="9" id="KW-0963">Cytoplasm</keyword>
<feature type="binding site" evidence="9">
    <location>
        <position position="328"/>
    </location>
    <ligand>
        <name>K(+)</name>
        <dbReference type="ChEBI" id="CHEBI:29103"/>
    </ligand>
</feature>
<keyword evidence="2 9" id="KW-0479">Metal-binding</keyword>
<evidence type="ECO:0000256" key="2">
    <source>
        <dbReference type="ARBA" id="ARBA00022723"/>
    </source>
</evidence>
<dbReference type="InterPro" id="IPR002139">
    <property type="entry name" value="Ribo/fructo_kinase"/>
</dbReference>
<organism evidence="11 12">
    <name type="scientific">Sphagnurus paluster</name>
    <dbReference type="NCBI Taxonomy" id="117069"/>
    <lineage>
        <taxon>Eukaryota</taxon>
        <taxon>Fungi</taxon>
        <taxon>Dikarya</taxon>
        <taxon>Basidiomycota</taxon>
        <taxon>Agaricomycotina</taxon>
        <taxon>Agaricomycetes</taxon>
        <taxon>Agaricomycetidae</taxon>
        <taxon>Agaricales</taxon>
        <taxon>Tricholomatineae</taxon>
        <taxon>Lyophyllaceae</taxon>
        <taxon>Sphagnurus</taxon>
    </lineage>
</organism>
<feature type="binding site" evidence="9">
    <location>
        <position position="144"/>
    </location>
    <ligand>
        <name>substrate</name>
    </ligand>
</feature>
<feature type="binding site" evidence="9">
    <location>
        <position position="333"/>
    </location>
    <ligand>
        <name>K(+)</name>
        <dbReference type="ChEBI" id="CHEBI:29103"/>
    </ligand>
</feature>
<dbReference type="GO" id="GO:0046872">
    <property type="term" value="F:metal ion binding"/>
    <property type="evidence" value="ECO:0007669"/>
    <property type="project" value="UniProtKB-KW"/>
</dbReference>
<comment type="caution">
    <text evidence="11">The sequence shown here is derived from an EMBL/GenBank/DDBJ whole genome shotgun (WGS) entry which is preliminary data.</text>
</comment>
<dbReference type="PANTHER" id="PTHR10584:SF166">
    <property type="entry name" value="RIBOKINASE"/>
    <property type="match status" value="1"/>
</dbReference>
<dbReference type="InterPro" id="IPR011611">
    <property type="entry name" value="PfkB_dom"/>
</dbReference>
<comment type="caution">
    <text evidence="9">Lacks conserved residue(s) required for the propagation of feature annotation.</text>
</comment>
<keyword evidence="1 9" id="KW-0808">Transferase</keyword>
<evidence type="ECO:0000256" key="1">
    <source>
        <dbReference type="ARBA" id="ARBA00022679"/>
    </source>
</evidence>
<comment type="pathway">
    <text evidence="9">Carbohydrate metabolism; D-ribose degradation; D-ribose 5-phosphate from beta-D-ribopyranose: step 2/2.</text>
</comment>
<feature type="binding site" evidence="9">
    <location>
        <begin position="43"/>
        <end position="47"/>
    </location>
    <ligand>
        <name>substrate</name>
    </ligand>
</feature>
<keyword evidence="7 9" id="KW-0630">Potassium</keyword>
<feature type="binding site" evidence="9">
    <location>
        <position position="286"/>
    </location>
    <ligand>
        <name>substrate</name>
    </ligand>
</feature>
<comment type="function">
    <text evidence="9">Catalyzes the phosphorylation of ribose at O-5 in a reaction requiring ATP and magnesium. The resulting D-ribose-5-phosphate can then be used either for sythesis of nucleotides, histidine, and tryptophan, or as a component of the pentose phosphate pathway.</text>
</comment>
<dbReference type="GO" id="GO:0019303">
    <property type="term" value="P:D-ribose catabolic process"/>
    <property type="evidence" value="ECO:0007669"/>
    <property type="project" value="UniProtKB-UniRule"/>
</dbReference>
<comment type="cofactor">
    <cofactor evidence="9">
        <name>Mg(2+)</name>
        <dbReference type="ChEBI" id="CHEBI:18420"/>
    </cofactor>
    <text evidence="9">Requires a divalent cation, most likely magnesium in vivo, as an electrophilic catalyst to aid phosphoryl group transfer. It is the chelate of the metal and the nucleotide that is the actual substrate.</text>
</comment>
<keyword evidence="5 9" id="KW-0067">ATP-binding</keyword>
<dbReference type="HAMAP" id="MF_01987">
    <property type="entry name" value="Ribokinase"/>
    <property type="match status" value="1"/>
</dbReference>
<comment type="subunit">
    <text evidence="9">Homodimer.</text>
</comment>
<dbReference type="OrthoDB" id="415590at2759"/>
<dbReference type="Gene3D" id="3.40.1190.20">
    <property type="match status" value="1"/>
</dbReference>
<evidence type="ECO:0000256" key="4">
    <source>
        <dbReference type="ARBA" id="ARBA00022777"/>
    </source>
</evidence>
<dbReference type="InterPro" id="IPR011877">
    <property type="entry name" value="Ribokinase"/>
</dbReference>
<dbReference type="PANTHER" id="PTHR10584">
    <property type="entry name" value="SUGAR KINASE"/>
    <property type="match status" value="1"/>
</dbReference>
<protein>
    <recommendedName>
        <fullName evidence="9">Ribokinase</fullName>
        <shortName evidence="9">RK</shortName>
        <ecNumber evidence="9">2.7.1.15</ecNumber>
    </recommendedName>
</protein>
<keyword evidence="9" id="KW-0539">Nucleus</keyword>
<keyword evidence="8 9" id="KW-0119">Carbohydrate metabolism</keyword>
<dbReference type="GO" id="GO:0004747">
    <property type="term" value="F:ribokinase activity"/>
    <property type="evidence" value="ECO:0007669"/>
    <property type="project" value="UniProtKB-UniRule"/>
</dbReference>
<feature type="binding site" evidence="9">
    <location>
        <position position="282"/>
    </location>
    <ligand>
        <name>K(+)</name>
        <dbReference type="ChEBI" id="CHEBI:29103"/>
    </ligand>
</feature>
<feature type="binding site" evidence="9">
    <location>
        <position position="337"/>
    </location>
    <ligand>
        <name>K(+)</name>
        <dbReference type="ChEBI" id="CHEBI:29103"/>
    </ligand>
</feature>
<keyword evidence="4 9" id="KW-0418">Kinase</keyword>
<comment type="similarity">
    <text evidence="9">Belongs to the carbohydrate kinase PfkB family. Ribokinase subfamily.</text>
</comment>
<keyword evidence="12" id="KW-1185">Reference proteome</keyword>
<evidence type="ECO:0000259" key="10">
    <source>
        <dbReference type="Pfam" id="PF00294"/>
    </source>
</evidence>
<dbReference type="InterPro" id="IPR029056">
    <property type="entry name" value="Ribokinase-like"/>
</dbReference>
<feature type="binding site" evidence="9">
    <location>
        <position position="331"/>
    </location>
    <ligand>
        <name>K(+)</name>
        <dbReference type="ChEBI" id="CHEBI:29103"/>
    </ligand>
</feature>
<evidence type="ECO:0000256" key="9">
    <source>
        <dbReference type="HAMAP-Rule" id="MF_03215"/>
    </source>
</evidence>
<dbReference type="SUPFAM" id="SSF53613">
    <property type="entry name" value="Ribokinase-like"/>
    <property type="match status" value="1"/>
</dbReference>